<organism evidence="1 2">
    <name type="scientific">Dialister invisus DSM 15470</name>
    <dbReference type="NCBI Taxonomy" id="592028"/>
    <lineage>
        <taxon>Bacteria</taxon>
        <taxon>Bacillati</taxon>
        <taxon>Bacillota</taxon>
        <taxon>Negativicutes</taxon>
        <taxon>Veillonellales</taxon>
        <taxon>Veillonellaceae</taxon>
        <taxon>Dialister</taxon>
    </lineage>
</organism>
<reference evidence="1" key="1">
    <citation type="submission" date="2009-09" db="EMBL/GenBank/DDBJ databases">
        <authorList>
            <person name="Weinstock G."/>
            <person name="Sodergren E."/>
            <person name="Clifton S."/>
            <person name="Fulton L."/>
            <person name="Fulton B."/>
            <person name="Courtney L."/>
            <person name="Fronick C."/>
            <person name="Harrison M."/>
            <person name="Strong C."/>
            <person name="Farmer C."/>
            <person name="Delahaunty K."/>
            <person name="Markovic C."/>
            <person name="Hall O."/>
            <person name="Minx P."/>
            <person name="Tomlinson C."/>
            <person name="Mitreva M."/>
            <person name="Nelson J."/>
            <person name="Hou S."/>
            <person name="Wollam A."/>
            <person name="Pepin K.H."/>
            <person name="Johnson M."/>
            <person name="Bhonagiri V."/>
            <person name="Nash W.E."/>
            <person name="Warren W."/>
            <person name="Chinwalla A."/>
            <person name="Mardis E.R."/>
            <person name="Wilson R.K."/>
        </authorList>
    </citation>
    <scope>NUCLEOTIDE SEQUENCE [LARGE SCALE GENOMIC DNA]</scope>
    <source>
        <strain evidence="1">DSM 15470</strain>
    </source>
</reference>
<proteinExistence type="predicted"/>
<dbReference type="Proteomes" id="UP000004736">
    <property type="component" value="Unassembled WGS sequence"/>
</dbReference>
<comment type="caution">
    <text evidence="1">The sequence shown here is derived from an EMBL/GenBank/DDBJ whole genome shotgun (WGS) entry which is preliminary data.</text>
</comment>
<accession>C9LN98</accession>
<name>C9LN98_9FIRM</name>
<dbReference type="HOGENOM" id="CLU_2552816_0_0_9"/>
<keyword evidence="2" id="KW-1185">Reference proteome</keyword>
<evidence type="ECO:0000313" key="1">
    <source>
        <dbReference type="EMBL" id="EEW97034.1"/>
    </source>
</evidence>
<dbReference type="EMBL" id="ACIM02000001">
    <property type="protein sequence ID" value="EEW97034.1"/>
    <property type="molecule type" value="Genomic_DNA"/>
</dbReference>
<gene>
    <name evidence="1" type="ORF">GCWU000321_01018</name>
</gene>
<sequence length="82" mass="9203">MILTRKVSILTSAGDGFFVGSLKNDGKGKYDRSSFQEQPERRFCIFVVMPETALHILAGITCKVHFLRTMAAGKSHRSPFLR</sequence>
<dbReference type="AlphaFoldDB" id="C9LN98"/>
<protein>
    <submittedName>
        <fullName evidence="1">Uncharacterized protein</fullName>
    </submittedName>
</protein>
<evidence type="ECO:0000313" key="2">
    <source>
        <dbReference type="Proteomes" id="UP000004736"/>
    </source>
</evidence>